<keyword evidence="3" id="KW-0285">Flavoprotein</keyword>
<evidence type="ECO:0000259" key="8">
    <source>
        <dbReference type="Pfam" id="PF01687"/>
    </source>
</evidence>
<dbReference type="SUPFAM" id="SSF56784">
    <property type="entry name" value="HAD-like"/>
    <property type="match status" value="1"/>
</dbReference>
<dbReference type="Gene3D" id="1.10.150.240">
    <property type="entry name" value="Putative phosphatase, domain 2"/>
    <property type="match status" value="1"/>
</dbReference>
<evidence type="ECO:0000256" key="5">
    <source>
        <dbReference type="ARBA" id="ARBA00022679"/>
    </source>
</evidence>
<dbReference type="Gene3D" id="3.40.50.1000">
    <property type="entry name" value="HAD superfamily/HAD-like"/>
    <property type="match status" value="1"/>
</dbReference>
<reference evidence="9" key="1">
    <citation type="journal article" date="2019" name="Nat. Commun.">
        <title>Genome-wide association mapping of date palm fruit traits.</title>
        <authorList>
            <person name="Hazzouri K.M."/>
            <person name="Gros-Balthazard M."/>
            <person name="Flowers J.M."/>
            <person name="Copetti D."/>
            <person name="Lemansour A."/>
            <person name="Lebrun M."/>
            <person name="Masmoudi K."/>
            <person name="Ferrand S."/>
            <person name="Dhar M.I."/>
            <person name="Fresquez Z.A."/>
            <person name="Rosas U."/>
            <person name="Zhang J."/>
            <person name="Talag J."/>
            <person name="Lee S."/>
            <person name="Kudrna D."/>
            <person name="Powell R.F."/>
            <person name="Leitch I.J."/>
            <person name="Krueger R.R."/>
            <person name="Wing R.A."/>
            <person name="Amiri K.M.A."/>
            <person name="Purugganan M.D."/>
        </authorList>
    </citation>
    <scope>NUCLEOTIDE SEQUENCE [LARGE SCALE GENOMIC DNA]</scope>
    <source>
        <strain evidence="9">cv. Khalas</strain>
    </source>
</reference>
<dbReference type="InterPro" id="IPR023214">
    <property type="entry name" value="HAD_sf"/>
</dbReference>
<feature type="domain" description="Riboflavin kinase" evidence="8">
    <location>
        <begin position="264"/>
        <end position="351"/>
    </location>
</feature>
<evidence type="ECO:0000256" key="1">
    <source>
        <dbReference type="ARBA" id="ARBA00005201"/>
    </source>
</evidence>
<dbReference type="Gene3D" id="2.40.30.30">
    <property type="entry name" value="Riboflavin kinase-like"/>
    <property type="match status" value="1"/>
</dbReference>
<reference evidence="10" key="2">
    <citation type="submission" date="2025-08" db="UniProtKB">
        <authorList>
            <consortium name="RefSeq"/>
        </authorList>
    </citation>
    <scope>IDENTIFICATION</scope>
    <source>
        <tissue evidence="10">Young leaves</tissue>
    </source>
</reference>
<dbReference type="SFLD" id="SFLDS00003">
    <property type="entry name" value="Haloacid_Dehalogenase"/>
    <property type="match status" value="1"/>
</dbReference>
<dbReference type="InterPro" id="IPR023198">
    <property type="entry name" value="PGP-like_dom2"/>
</dbReference>
<evidence type="ECO:0000256" key="6">
    <source>
        <dbReference type="ARBA" id="ARBA00022741"/>
    </source>
</evidence>
<comment type="pathway">
    <text evidence="1">Cofactor biosynthesis; FMN biosynthesis; FMN from riboflavin (ATP route): step 1/1.</text>
</comment>
<evidence type="ECO:0000256" key="2">
    <source>
        <dbReference type="ARBA" id="ARBA00012105"/>
    </source>
</evidence>
<protein>
    <recommendedName>
        <fullName evidence="2">riboflavin kinase</fullName>
        <ecNumber evidence="2">2.7.1.26</ecNumber>
    </recommendedName>
</protein>
<dbReference type="PANTHER" id="PTHR18901">
    <property type="entry name" value="2-DEOXYGLUCOSE-6-PHOSPHATE PHOSPHATASE 2"/>
    <property type="match status" value="1"/>
</dbReference>
<dbReference type="SFLD" id="SFLDG01129">
    <property type="entry name" value="C1.5:_HAD__Beta-PGM__Phosphata"/>
    <property type="match status" value="1"/>
</dbReference>
<dbReference type="SFLD" id="SFLDG01135">
    <property type="entry name" value="C1.5.6:_HAD__Beta-PGM__Phospha"/>
    <property type="match status" value="1"/>
</dbReference>
<dbReference type="RefSeq" id="XP_008813770.2">
    <property type="nucleotide sequence ID" value="XM_008815548.3"/>
</dbReference>
<dbReference type="GO" id="GO:0005524">
    <property type="term" value="F:ATP binding"/>
    <property type="evidence" value="ECO:0007669"/>
    <property type="project" value="UniProtKB-KW"/>
</dbReference>
<evidence type="ECO:0000256" key="3">
    <source>
        <dbReference type="ARBA" id="ARBA00022630"/>
    </source>
</evidence>
<organism evidence="9 10">
    <name type="scientific">Phoenix dactylifera</name>
    <name type="common">Date palm</name>
    <dbReference type="NCBI Taxonomy" id="42345"/>
    <lineage>
        <taxon>Eukaryota</taxon>
        <taxon>Viridiplantae</taxon>
        <taxon>Streptophyta</taxon>
        <taxon>Embryophyta</taxon>
        <taxon>Tracheophyta</taxon>
        <taxon>Spermatophyta</taxon>
        <taxon>Magnoliopsida</taxon>
        <taxon>Liliopsida</taxon>
        <taxon>Arecaceae</taxon>
        <taxon>Coryphoideae</taxon>
        <taxon>Phoeniceae</taxon>
        <taxon>Phoenix</taxon>
    </lineage>
</organism>
<dbReference type="GO" id="GO:0008531">
    <property type="term" value="F:riboflavin kinase activity"/>
    <property type="evidence" value="ECO:0007669"/>
    <property type="project" value="UniProtKB-EC"/>
</dbReference>
<dbReference type="GeneID" id="103724324"/>
<evidence type="ECO:0000256" key="7">
    <source>
        <dbReference type="ARBA" id="ARBA00022840"/>
    </source>
</evidence>
<dbReference type="UniPathway" id="UPA00276">
    <property type="reaction ID" value="UER00406"/>
</dbReference>
<gene>
    <name evidence="10" type="primary">LOC103724324</name>
</gene>
<evidence type="ECO:0000313" key="10">
    <source>
        <dbReference type="RefSeq" id="XP_008813770.2"/>
    </source>
</evidence>
<dbReference type="Proteomes" id="UP000228380">
    <property type="component" value="Chromosome 4"/>
</dbReference>
<keyword evidence="9" id="KW-1185">Reference proteome</keyword>
<dbReference type="EC" id="2.7.1.26" evidence="2"/>
<name>A0A8B7D5P0_PHODC</name>
<keyword evidence="7" id="KW-0067">ATP-binding</keyword>
<dbReference type="NCBIfam" id="TIGR01509">
    <property type="entry name" value="HAD-SF-IA-v3"/>
    <property type="match status" value="1"/>
</dbReference>
<dbReference type="SUPFAM" id="SSF82114">
    <property type="entry name" value="Riboflavin kinase-like"/>
    <property type="match status" value="1"/>
</dbReference>
<sequence length="377" mass="42140">MEKDRLLAVILDLDGTLLDTERATKNVLKEFLARYGKVPDAEKEERRLGQMQKEAAAAIVKDYDLPLTADEFSEAIMPMYQEKLPQAKALPGVNRLIRHLHKHGVPLALASNSIRRHIETKISHQQGWKESFSVILGGDDVKHGKPSPDIFLEAAKRLGIDSSACLVIEDSPVGVRAAKASGAKVVAVPSLQCQDERYSIANCVLHSLLEFQPELWGLPAFEDWVQNALPIEPLYAKDLLGELFPHDGFAVAKITEDNASYEFVPDQVCGVFFGWAKLEIHGIFKVVVSIGWDISLGTVKRVTELRLISHINSYTKERLHLLFVGYIRKLRNEQYILEALKLSEEDVIVARDALDLPSFSHQVSSPLFAEAILEEES</sequence>
<dbReference type="GO" id="GO:0043136">
    <property type="term" value="F:sn-glycerol 3-phosphatase activity"/>
    <property type="evidence" value="ECO:0007669"/>
    <property type="project" value="TreeGrafter"/>
</dbReference>
<dbReference type="Pfam" id="PF01687">
    <property type="entry name" value="Flavokinase"/>
    <property type="match status" value="1"/>
</dbReference>
<keyword evidence="6" id="KW-0547">Nucleotide-binding</keyword>
<proteinExistence type="predicted"/>
<dbReference type="Pfam" id="PF00702">
    <property type="entry name" value="Hydrolase"/>
    <property type="match status" value="1"/>
</dbReference>
<evidence type="ECO:0000256" key="4">
    <source>
        <dbReference type="ARBA" id="ARBA00022643"/>
    </source>
</evidence>
<dbReference type="PANTHER" id="PTHR18901:SF44">
    <property type="entry name" value="OS01G0757900 PROTEIN"/>
    <property type="match status" value="1"/>
</dbReference>
<dbReference type="InterPro" id="IPR015865">
    <property type="entry name" value="Riboflavin_kinase_bac/euk"/>
</dbReference>
<accession>A0A8B7D5P0</accession>
<dbReference type="OrthoDB" id="276388at2759"/>
<dbReference type="GO" id="GO:0006114">
    <property type="term" value="P:glycerol biosynthetic process"/>
    <property type="evidence" value="ECO:0007669"/>
    <property type="project" value="TreeGrafter"/>
</dbReference>
<dbReference type="KEGG" id="pda:103724324"/>
<dbReference type="AlphaFoldDB" id="A0A8B7D5P0"/>
<dbReference type="InterPro" id="IPR023465">
    <property type="entry name" value="Riboflavin_kinase_dom_sf"/>
</dbReference>
<dbReference type="InterPro" id="IPR036412">
    <property type="entry name" value="HAD-like_sf"/>
</dbReference>
<evidence type="ECO:0000313" key="9">
    <source>
        <dbReference type="Proteomes" id="UP000228380"/>
    </source>
</evidence>
<dbReference type="GO" id="GO:0009231">
    <property type="term" value="P:riboflavin biosynthetic process"/>
    <property type="evidence" value="ECO:0007669"/>
    <property type="project" value="InterPro"/>
</dbReference>
<keyword evidence="5" id="KW-0808">Transferase</keyword>
<dbReference type="FunFam" id="3.40.50.1000:FF:000119">
    <property type="entry name" value="Bifunctional riboflavin kinase/FMN phosphatase"/>
    <property type="match status" value="1"/>
</dbReference>
<dbReference type="InterPro" id="IPR006439">
    <property type="entry name" value="HAD-SF_hydro_IA"/>
</dbReference>
<dbReference type="PRINTS" id="PR00413">
    <property type="entry name" value="HADHALOGNASE"/>
</dbReference>
<keyword evidence="4" id="KW-0288">FMN</keyword>
<dbReference type="FunFam" id="1.10.150.240:FF:000001">
    <property type="entry name" value="Haloacid dehalogenase-like hydrolase domain"/>
    <property type="match status" value="1"/>
</dbReference>
<dbReference type="GO" id="GO:0009398">
    <property type="term" value="P:FMN biosynthetic process"/>
    <property type="evidence" value="ECO:0007669"/>
    <property type="project" value="UniProtKB-UniPathway"/>
</dbReference>